<dbReference type="AlphaFoldDB" id="A0A1C3H2U9"/>
<dbReference type="EC" id="2.7.4.-" evidence="4"/>
<evidence type="ECO:0000313" key="8">
    <source>
        <dbReference type="Proteomes" id="UP000190837"/>
    </source>
</evidence>
<dbReference type="Pfam" id="PF03976">
    <property type="entry name" value="PPK2"/>
    <property type="match status" value="1"/>
</dbReference>
<dbReference type="EMBL" id="FKLO01000028">
    <property type="protein sequence ID" value="SAM59822.1"/>
    <property type="molecule type" value="Genomic_DNA"/>
</dbReference>
<evidence type="ECO:0000256" key="5">
    <source>
        <dbReference type="SAM" id="MobiDB-lite"/>
    </source>
</evidence>
<reference evidence="8" key="1">
    <citation type="submission" date="2016-04" db="EMBL/GenBank/DDBJ databases">
        <authorList>
            <person name="Tagini F."/>
        </authorList>
    </citation>
    <scope>NUCLEOTIDE SEQUENCE [LARGE SCALE GENOMIC DNA]</scope>
    <source>
        <strain evidence="8">CHUV0807</strain>
    </source>
</reference>
<dbReference type="InterPro" id="IPR022486">
    <property type="entry name" value="PPK2_PA0141"/>
</dbReference>
<evidence type="ECO:0000256" key="4">
    <source>
        <dbReference type="RuleBase" id="RU369062"/>
    </source>
</evidence>
<feature type="region of interest" description="Disordered" evidence="5">
    <location>
        <begin position="27"/>
        <end position="49"/>
    </location>
</feature>
<protein>
    <recommendedName>
        <fullName evidence="4">ADP/GDP-polyphosphate phosphotransferase</fullName>
        <ecNumber evidence="4">2.7.4.-</ecNumber>
    </recommendedName>
    <alternativeName>
        <fullName evidence="4">Polyphosphate kinase PPK2</fullName>
    </alternativeName>
</protein>
<evidence type="ECO:0000256" key="2">
    <source>
        <dbReference type="ARBA" id="ARBA00022679"/>
    </source>
</evidence>
<dbReference type="GO" id="GO:0008976">
    <property type="term" value="F:polyphosphate kinase activity"/>
    <property type="evidence" value="ECO:0007669"/>
    <property type="project" value="UniProtKB-UniRule"/>
</dbReference>
<comment type="subunit">
    <text evidence="4">Homotetramer.</text>
</comment>
<dbReference type="InterPro" id="IPR027417">
    <property type="entry name" value="P-loop_NTPase"/>
</dbReference>
<sequence>MTTVKKNPARKPRQAASDMEKIIDVEPISKPGSPQVEAHEISTKVQRAEDSQAEALRDIITRDIADGRMGEAGSYLDTVLASFSPDDLEKVHRLFLRHSVSSSEDSTLRPDDELVDGWREGVYPYKNRMSRKNYEKQKYHLQVELLKLQKWVKETGQRIVILFEGRDAAGKGGTIKRFMEHLNPRGARVVALEKPTETEAGQWYFQRYIKHLPTRGEIVLFDRSWYNRAGVERVMGFCTPAEYDEFMREVPDFERNLIRSGIILVKFWFSVSQDEQRRRFKEREAHPLKQWKLSPMDKASVDKWDDYTAAKEAMFFHTDTAESPWIVVKSNCKKRARLNAMRYVLHRIPYQEKDNAQIGAIDPLLVVRAGALYETDNAKLRSAIDHG</sequence>
<dbReference type="SUPFAM" id="SSF52540">
    <property type="entry name" value="P-loop containing nucleoside triphosphate hydrolases"/>
    <property type="match status" value="1"/>
</dbReference>
<proteinExistence type="inferred from homology"/>
<evidence type="ECO:0000259" key="6">
    <source>
        <dbReference type="Pfam" id="PF03976"/>
    </source>
</evidence>
<keyword evidence="3 4" id="KW-0418">Kinase</keyword>
<gene>
    <name evidence="7" type="ORF">CHUV0807_0657</name>
</gene>
<feature type="domain" description="Polyphosphate kinase-2-related" evidence="6">
    <location>
        <begin position="129"/>
        <end position="355"/>
    </location>
</feature>
<dbReference type="NCBIfam" id="TIGR03707">
    <property type="entry name" value="PPK2_P_aer"/>
    <property type="match status" value="1"/>
</dbReference>
<comment type="function">
    <text evidence="4">Uses inorganic polyphosphate (polyP) as a donor to convert GDP to GTP or ADP to ATP.</text>
</comment>
<keyword evidence="2 4" id="KW-0808">Transferase</keyword>
<comment type="similarity">
    <text evidence="1 4">Belongs to the polyphosphate kinase 2 (PPK2) family. Class I subfamily.</text>
</comment>
<dbReference type="PANTHER" id="PTHR34383">
    <property type="entry name" value="POLYPHOSPHATE:AMP PHOSPHOTRANSFERASE-RELATED"/>
    <property type="match status" value="1"/>
</dbReference>
<evidence type="ECO:0000256" key="3">
    <source>
        <dbReference type="ARBA" id="ARBA00022777"/>
    </source>
</evidence>
<evidence type="ECO:0000313" key="7">
    <source>
        <dbReference type="EMBL" id="SAM59822.1"/>
    </source>
</evidence>
<dbReference type="PANTHER" id="PTHR34383:SF1">
    <property type="entry name" value="ADP-POLYPHOSPHATE PHOSPHOTRANSFERASE"/>
    <property type="match status" value="1"/>
</dbReference>
<name>A0A1C3H2U9_9GAMM</name>
<dbReference type="InterPro" id="IPR022488">
    <property type="entry name" value="PPK2-related"/>
</dbReference>
<evidence type="ECO:0000256" key="1">
    <source>
        <dbReference type="ARBA" id="ARBA00009924"/>
    </source>
</evidence>
<accession>A0A1C3H2U9</accession>
<feature type="region of interest" description="Disordered" evidence="5">
    <location>
        <begin position="1"/>
        <end position="20"/>
    </location>
</feature>
<organism evidence="7 8">
    <name type="scientific">Cardiobacterium hominis</name>
    <dbReference type="NCBI Taxonomy" id="2718"/>
    <lineage>
        <taxon>Bacteria</taxon>
        <taxon>Pseudomonadati</taxon>
        <taxon>Pseudomonadota</taxon>
        <taxon>Gammaproteobacteria</taxon>
        <taxon>Cardiobacteriales</taxon>
        <taxon>Cardiobacteriaceae</taxon>
        <taxon>Cardiobacterium</taxon>
    </lineage>
</organism>
<dbReference type="Gene3D" id="3.40.50.300">
    <property type="entry name" value="P-loop containing nucleotide triphosphate hydrolases"/>
    <property type="match status" value="1"/>
</dbReference>
<dbReference type="RefSeq" id="WP_079539682.1">
    <property type="nucleotide sequence ID" value="NZ_FKLO01000028.1"/>
</dbReference>
<feature type="compositionally biased region" description="Basic and acidic residues" evidence="5">
    <location>
        <begin position="37"/>
        <end position="49"/>
    </location>
</feature>
<dbReference type="Proteomes" id="UP000190837">
    <property type="component" value="Unassembled WGS sequence"/>
</dbReference>
<dbReference type="GO" id="GO:0006793">
    <property type="term" value="P:phosphorus metabolic process"/>
    <property type="evidence" value="ECO:0007669"/>
    <property type="project" value="InterPro"/>
</dbReference>